<sequence>MRRTTSELARRSPNFLITNAGRPLPLNVRFSLRQAHKHDGSSVKSGSNLEHSDLETLPPGNWVCGFYTKILDFFQNLYRLTINGWSVSQLAREM</sequence>
<organism evidence="1 2">
    <name type="scientific">Araneus ventricosus</name>
    <name type="common">Orbweaver spider</name>
    <name type="synonym">Epeira ventricosa</name>
    <dbReference type="NCBI Taxonomy" id="182803"/>
    <lineage>
        <taxon>Eukaryota</taxon>
        <taxon>Metazoa</taxon>
        <taxon>Ecdysozoa</taxon>
        <taxon>Arthropoda</taxon>
        <taxon>Chelicerata</taxon>
        <taxon>Arachnida</taxon>
        <taxon>Araneae</taxon>
        <taxon>Araneomorphae</taxon>
        <taxon>Entelegynae</taxon>
        <taxon>Araneoidea</taxon>
        <taxon>Araneidae</taxon>
        <taxon>Araneus</taxon>
    </lineage>
</organism>
<dbReference type="Proteomes" id="UP000499080">
    <property type="component" value="Unassembled WGS sequence"/>
</dbReference>
<accession>A0A4Y2NG18</accession>
<dbReference type="EMBL" id="BGPR01009153">
    <property type="protein sequence ID" value="GBN38271.1"/>
    <property type="molecule type" value="Genomic_DNA"/>
</dbReference>
<keyword evidence="2" id="KW-1185">Reference proteome</keyword>
<reference evidence="1 2" key="1">
    <citation type="journal article" date="2019" name="Sci. Rep.">
        <title>Orb-weaving spider Araneus ventricosus genome elucidates the spidroin gene catalogue.</title>
        <authorList>
            <person name="Kono N."/>
            <person name="Nakamura H."/>
            <person name="Ohtoshi R."/>
            <person name="Moran D.A.P."/>
            <person name="Shinohara A."/>
            <person name="Yoshida Y."/>
            <person name="Fujiwara M."/>
            <person name="Mori M."/>
            <person name="Tomita M."/>
            <person name="Arakawa K."/>
        </authorList>
    </citation>
    <scope>NUCLEOTIDE SEQUENCE [LARGE SCALE GENOMIC DNA]</scope>
</reference>
<gene>
    <name evidence="1" type="ORF">AVEN_244997_1</name>
</gene>
<proteinExistence type="predicted"/>
<evidence type="ECO:0000313" key="2">
    <source>
        <dbReference type="Proteomes" id="UP000499080"/>
    </source>
</evidence>
<comment type="caution">
    <text evidence="1">The sequence shown here is derived from an EMBL/GenBank/DDBJ whole genome shotgun (WGS) entry which is preliminary data.</text>
</comment>
<name>A0A4Y2NG18_ARAVE</name>
<evidence type="ECO:0000313" key="1">
    <source>
        <dbReference type="EMBL" id="GBN38271.1"/>
    </source>
</evidence>
<protein>
    <submittedName>
        <fullName evidence="1">Uncharacterized protein</fullName>
    </submittedName>
</protein>
<dbReference type="AlphaFoldDB" id="A0A4Y2NG18"/>